<evidence type="ECO:0000313" key="2">
    <source>
        <dbReference type="EMBL" id="PGG96933.1"/>
    </source>
</evidence>
<dbReference type="PANTHER" id="PTHR35391:SF5">
    <property type="entry name" value="DUF6590 DOMAIN-CONTAINING PROTEIN"/>
    <property type="match status" value="1"/>
</dbReference>
<feature type="compositionally biased region" description="Polar residues" evidence="1">
    <location>
        <begin position="207"/>
        <end position="216"/>
    </location>
</feature>
<proteinExistence type="predicted"/>
<keyword evidence="3" id="KW-1185">Reference proteome</keyword>
<name>A0A2B7WBP7_9EURO</name>
<reference evidence="2 3" key="1">
    <citation type="submission" date="2017-10" db="EMBL/GenBank/DDBJ databases">
        <title>Comparative genomics in systemic dimorphic fungi from Ajellomycetaceae.</title>
        <authorList>
            <person name="Munoz J.F."/>
            <person name="Mcewen J.G."/>
            <person name="Clay O.K."/>
            <person name="Cuomo C.A."/>
        </authorList>
    </citation>
    <scope>NUCLEOTIDE SEQUENCE [LARGE SCALE GENOMIC DNA]</scope>
    <source>
        <strain evidence="2 3">UAMH130</strain>
    </source>
</reference>
<feature type="compositionally biased region" description="Polar residues" evidence="1">
    <location>
        <begin position="486"/>
        <end position="498"/>
    </location>
</feature>
<dbReference type="OrthoDB" id="4188731at2759"/>
<gene>
    <name evidence="2" type="ORF">GX51_07581</name>
</gene>
<dbReference type="EMBL" id="PDNC01000158">
    <property type="protein sequence ID" value="PGG96933.1"/>
    <property type="molecule type" value="Genomic_DNA"/>
</dbReference>
<protein>
    <recommendedName>
        <fullName evidence="4">C2H2-type domain-containing protein</fullName>
    </recommendedName>
</protein>
<evidence type="ECO:0008006" key="4">
    <source>
        <dbReference type="Google" id="ProtNLM"/>
    </source>
</evidence>
<feature type="compositionally biased region" description="Polar residues" evidence="1">
    <location>
        <begin position="277"/>
        <end position="287"/>
    </location>
</feature>
<feature type="region of interest" description="Disordered" evidence="1">
    <location>
        <begin position="442"/>
        <end position="498"/>
    </location>
</feature>
<organism evidence="2 3">
    <name type="scientific">Blastomyces parvus</name>
    <dbReference type="NCBI Taxonomy" id="2060905"/>
    <lineage>
        <taxon>Eukaryota</taxon>
        <taxon>Fungi</taxon>
        <taxon>Dikarya</taxon>
        <taxon>Ascomycota</taxon>
        <taxon>Pezizomycotina</taxon>
        <taxon>Eurotiomycetes</taxon>
        <taxon>Eurotiomycetidae</taxon>
        <taxon>Onygenales</taxon>
        <taxon>Ajellomycetaceae</taxon>
        <taxon>Blastomyces</taxon>
    </lineage>
</organism>
<dbReference type="STRING" id="2060905.A0A2B7WBP7"/>
<feature type="compositionally biased region" description="Polar residues" evidence="1">
    <location>
        <begin position="249"/>
        <end position="263"/>
    </location>
</feature>
<dbReference type="Proteomes" id="UP000224080">
    <property type="component" value="Unassembled WGS sequence"/>
</dbReference>
<accession>A0A2B7WBP7</accession>
<feature type="compositionally biased region" description="Basic and acidic residues" evidence="1">
    <location>
        <begin position="225"/>
        <end position="246"/>
    </location>
</feature>
<sequence length="646" mass="73894">MAAFDPGCIYDEALKCRERFDKLVAHEDDPDGPCHESQELFERWAFRHDALSRTSSCLDEKLRNTITFKTYVVSRLSRLADDITRLLNRISGTSCGGPHPLTELTKQNPQKLLKKLIFEGAKECQWVSKGAGRLQNIDSSIRAASARSKAIDMLGFAYHPDFAPFENLCSLSVGILYPYIHTELQDRLIASMTRRYAAAFHPKYRQCTSQSLQTDPTTTTTTNRAPEESNEHRGFNKADLARDMHDQIPFSSQSDMSSGNTEQGQRKRNDSPKVGSRFQQTLSSQLHLDSYPDPPRKNNNKNTITCEWCTVALTNETLEPRNWRQHVDADLMPYLCIAPECTEHLVQFPDFAHWFNHMKEHGQHWHREIYPRLTWACPNCKLEENDFFSSDRLLRHLGECHADVYTAEQRGAISRLSYDIELRAQDECLLCCYKLEKTALPNPAHSAKRRKQPPREVKCKRARTNSETSHPKRNSLSDEEPRTHNDVNLSRSPQTSKTMARHIAGHLQMLMLLTVRLASIQNDQETLVDDINSVSVNIDIGDRSSLAENFAILSDIDLQKPNEEESLDKADPSGVEVHTDVKSLVPDTEELSDWSHIPRRDFPVEEDKFLQEVVKRGAFQSHHQVRFISLGRDLGLPPRPRTDENI</sequence>
<evidence type="ECO:0000313" key="3">
    <source>
        <dbReference type="Proteomes" id="UP000224080"/>
    </source>
</evidence>
<dbReference type="AlphaFoldDB" id="A0A2B7WBP7"/>
<comment type="caution">
    <text evidence="2">The sequence shown here is derived from an EMBL/GenBank/DDBJ whole genome shotgun (WGS) entry which is preliminary data.</text>
</comment>
<feature type="compositionally biased region" description="Basic and acidic residues" evidence="1">
    <location>
        <begin position="475"/>
        <end position="485"/>
    </location>
</feature>
<dbReference type="PANTHER" id="PTHR35391">
    <property type="entry name" value="C2H2-TYPE DOMAIN-CONTAINING PROTEIN-RELATED"/>
    <property type="match status" value="1"/>
</dbReference>
<evidence type="ECO:0000256" key="1">
    <source>
        <dbReference type="SAM" id="MobiDB-lite"/>
    </source>
</evidence>
<feature type="region of interest" description="Disordered" evidence="1">
    <location>
        <begin position="207"/>
        <end position="299"/>
    </location>
</feature>